<dbReference type="PANTHER" id="PTHR24291">
    <property type="entry name" value="CYTOCHROME P450 FAMILY 4"/>
    <property type="match status" value="1"/>
</dbReference>
<reference evidence="9 10" key="2">
    <citation type="journal article" date="2019" name="G3 (Bethesda)">
        <title>Hybrid Assembly of the Genome of the Entomopathogenic Nematode Steinernema carpocapsae Identifies the X-Chromosome.</title>
        <authorList>
            <person name="Serra L."/>
            <person name="Macchietto M."/>
            <person name="Macias-Munoz A."/>
            <person name="McGill C.J."/>
            <person name="Rodriguez I.M."/>
            <person name="Rodriguez B."/>
            <person name="Murad R."/>
            <person name="Mortazavi A."/>
        </authorList>
    </citation>
    <scope>NUCLEOTIDE SEQUENCE [LARGE SCALE GENOMIC DNA]</scope>
    <source>
        <strain evidence="9 10">ALL</strain>
    </source>
</reference>
<dbReference type="AlphaFoldDB" id="A0A4U5NW18"/>
<dbReference type="PRINTS" id="PR00385">
    <property type="entry name" value="P450"/>
</dbReference>
<keyword evidence="10" id="KW-1185">Reference proteome</keyword>
<dbReference type="InterPro" id="IPR036396">
    <property type="entry name" value="Cyt_P450_sf"/>
</dbReference>
<evidence type="ECO:0000256" key="3">
    <source>
        <dbReference type="ARBA" id="ARBA00022617"/>
    </source>
</evidence>
<dbReference type="GO" id="GO:0004497">
    <property type="term" value="F:monooxygenase activity"/>
    <property type="evidence" value="ECO:0007669"/>
    <property type="project" value="UniProtKB-KW"/>
</dbReference>
<keyword evidence="5" id="KW-0560">Oxidoreductase</keyword>
<keyword evidence="4 8" id="KW-0479">Metal-binding</keyword>
<dbReference type="EMBL" id="AZBU02000003">
    <property type="protein sequence ID" value="TKR87421.1"/>
    <property type="molecule type" value="Genomic_DNA"/>
</dbReference>
<dbReference type="InterPro" id="IPR050196">
    <property type="entry name" value="Cytochrome_P450_Monoox"/>
</dbReference>
<name>A0A4U5NW18_STECR</name>
<dbReference type="OrthoDB" id="1470350at2759"/>
<evidence type="ECO:0000256" key="8">
    <source>
        <dbReference type="PIRSR" id="PIRSR602401-1"/>
    </source>
</evidence>
<dbReference type="GO" id="GO:0005506">
    <property type="term" value="F:iron ion binding"/>
    <property type="evidence" value="ECO:0007669"/>
    <property type="project" value="InterPro"/>
</dbReference>
<keyword evidence="3 8" id="KW-0349">Heme</keyword>
<feature type="binding site" description="axial binding residue" evidence="8">
    <location>
        <position position="456"/>
    </location>
    <ligand>
        <name>heme</name>
        <dbReference type="ChEBI" id="CHEBI:30413"/>
    </ligand>
    <ligandPart>
        <name>Fe</name>
        <dbReference type="ChEBI" id="CHEBI:18248"/>
    </ligandPart>
</feature>
<evidence type="ECO:0000256" key="5">
    <source>
        <dbReference type="ARBA" id="ARBA00023002"/>
    </source>
</evidence>
<sequence length="511" mass="58234">MAFVISAVFLAISAWFLLPKLCVLLRERLKLVELIDRIPGPPAIPLLGCAYAFKLDNIEFVDQVEEWGQKYAFGSEGSGMMRTWLGPLPVVMVCRDAIVKKVLDNSRNISKPSLMYSFLSRWLGTGLLTSYEGKWHSRRKLLTPAFHFNILNRFVPIFSKQSEVFVEQIKKHAEENEEFDLFPYIKRCALDIICETAMGAEIGAQTGKNLEYVNAVAAMSRLIWHHERLPWMWVKPIWYSSGNGFAFDEALEVTLQFTKKIIAERQKAFKKIGTFYPQNEENVGTRKLAFLDLLLNMQAKNQLSDEDFREEVDTFMFAGHDTTSSAIGFTIWLLAQFPHLQSKIHEELDAVFGDSQRSATPEDLRQLPYLDKCIKEALRLAPPVPVVGRVLTEDVEHKGKVIPKGVTVVAAIVALHRDQKNFSNPDTFDPENFSPENTSKRHPYSFIPFAAGPRNCIGQKFALLEMKTVVSRFFRSYSVMTSQDNRTNRALPELVLTPSKGFIVTIRERTK</sequence>
<evidence type="ECO:0000313" key="10">
    <source>
        <dbReference type="Proteomes" id="UP000298663"/>
    </source>
</evidence>
<dbReference type="InterPro" id="IPR001128">
    <property type="entry name" value="Cyt_P450"/>
</dbReference>
<keyword evidence="7" id="KW-0503">Monooxygenase</keyword>
<dbReference type="InterPro" id="IPR002401">
    <property type="entry name" value="Cyt_P450_E_grp-I"/>
</dbReference>
<evidence type="ECO:0000313" key="9">
    <source>
        <dbReference type="EMBL" id="TKR87421.1"/>
    </source>
</evidence>
<gene>
    <name evidence="9" type="ORF">L596_011821</name>
</gene>
<proteinExistence type="inferred from homology"/>
<evidence type="ECO:0000256" key="1">
    <source>
        <dbReference type="ARBA" id="ARBA00001971"/>
    </source>
</evidence>
<evidence type="ECO:0000256" key="2">
    <source>
        <dbReference type="ARBA" id="ARBA00010617"/>
    </source>
</evidence>
<comment type="caution">
    <text evidence="9">The sequence shown here is derived from an EMBL/GenBank/DDBJ whole genome shotgun (WGS) entry which is preliminary data.</text>
</comment>
<dbReference type="Pfam" id="PF00067">
    <property type="entry name" value="p450"/>
    <property type="match status" value="1"/>
</dbReference>
<comment type="cofactor">
    <cofactor evidence="1 8">
        <name>heme</name>
        <dbReference type="ChEBI" id="CHEBI:30413"/>
    </cofactor>
</comment>
<protein>
    <recommendedName>
        <fullName evidence="11">Cytochrome P450</fullName>
    </recommendedName>
</protein>
<dbReference type="PRINTS" id="PR00463">
    <property type="entry name" value="EP450I"/>
</dbReference>
<dbReference type="STRING" id="34508.A0A4U5NW18"/>
<evidence type="ECO:0008006" key="11">
    <source>
        <dbReference type="Google" id="ProtNLM"/>
    </source>
</evidence>
<organism evidence="9 10">
    <name type="scientific">Steinernema carpocapsae</name>
    <name type="common">Entomopathogenic nematode</name>
    <dbReference type="NCBI Taxonomy" id="34508"/>
    <lineage>
        <taxon>Eukaryota</taxon>
        <taxon>Metazoa</taxon>
        <taxon>Ecdysozoa</taxon>
        <taxon>Nematoda</taxon>
        <taxon>Chromadorea</taxon>
        <taxon>Rhabditida</taxon>
        <taxon>Tylenchina</taxon>
        <taxon>Panagrolaimomorpha</taxon>
        <taxon>Strongyloidoidea</taxon>
        <taxon>Steinernematidae</taxon>
        <taxon>Steinernema</taxon>
    </lineage>
</organism>
<dbReference type="GO" id="GO:0016705">
    <property type="term" value="F:oxidoreductase activity, acting on paired donors, with incorporation or reduction of molecular oxygen"/>
    <property type="evidence" value="ECO:0007669"/>
    <property type="project" value="InterPro"/>
</dbReference>
<keyword evidence="6 8" id="KW-0408">Iron</keyword>
<dbReference type="CDD" id="cd20628">
    <property type="entry name" value="CYP4"/>
    <property type="match status" value="1"/>
</dbReference>
<evidence type="ECO:0000256" key="7">
    <source>
        <dbReference type="ARBA" id="ARBA00023033"/>
    </source>
</evidence>
<accession>A0A4U5NW18</accession>
<dbReference type="Gene3D" id="1.10.630.10">
    <property type="entry name" value="Cytochrome P450"/>
    <property type="match status" value="1"/>
</dbReference>
<reference evidence="9 10" key="1">
    <citation type="journal article" date="2015" name="Genome Biol.">
        <title>Comparative genomics of Steinernema reveals deeply conserved gene regulatory networks.</title>
        <authorList>
            <person name="Dillman A.R."/>
            <person name="Macchietto M."/>
            <person name="Porter C.F."/>
            <person name="Rogers A."/>
            <person name="Williams B."/>
            <person name="Antoshechkin I."/>
            <person name="Lee M.M."/>
            <person name="Goodwin Z."/>
            <person name="Lu X."/>
            <person name="Lewis E.E."/>
            <person name="Goodrich-Blair H."/>
            <person name="Stock S.P."/>
            <person name="Adams B.J."/>
            <person name="Sternberg P.W."/>
            <person name="Mortazavi A."/>
        </authorList>
    </citation>
    <scope>NUCLEOTIDE SEQUENCE [LARGE SCALE GENOMIC DNA]</scope>
    <source>
        <strain evidence="9 10">ALL</strain>
    </source>
</reference>
<dbReference type="Proteomes" id="UP000298663">
    <property type="component" value="Unassembled WGS sequence"/>
</dbReference>
<dbReference type="SUPFAM" id="SSF48264">
    <property type="entry name" value="Cytochrome P450"/>
    <property type="match status" value="1"/>
</dbReference>
<dbReference type="PANTHER" id="PTHR24291:SF146">
    <property type="entry name" value="CYTOCHROME P450"/>
    <property type="match status" value="1"/>
</dbReference>
<dbReference type="FunFam" id="1.10.630.10:FF:000182">
    <property type="entry name" value="Cytochrome P450 3A4"/>
    <property type="match status" value="1"/>
</dbReference>
<evidence type="ECO:0000256" key="6">
    <source>
        <dbReference type="ARBA" id="ARBA00023004"/>
    </source>
</evidence>
<dbReference type="GO" id="GO:0020037">
    <property type="term" value="F:heme binding"/>
    <property type="evidence" value="ECO:0007669"/>
    <property type="project" value="InterPro"/>
</dbReference>
<evidence type="ECO:0000256" key="4">
    <source>
        <dbReference type="ARBA" id="ARBA00022723"/>
    </source>
</evidence>
<comment type="similarity">
    <text evidence="2">Belongs to the cytochrome P450 family.</text>
</comment>